<dbReference type="AlphaFoldDB" id="A0A7G1NSK8"/>
<organism evidence="6 7">
    <name type="scientific">Streptomyces aurantiacus</name>
    <dbReference type="NCBI Taxonomy" id="47760"/>
    <lineage>
        <taxon>Bacteria</taxon>
        <taxon>Bacillati</taxon>
        <taxon>Actinomycetota</taxon>
        <taxon>Actinomycetes</taxon>
        <taxon>Kitasatosporales</taxon>
        <taxon>Streptomycetaceae</taxon>
        <taxon>Streptomyces</taxon>
        <taxon>Streptomyces aurantiacus group</taxon>
    </lineage>
</organism>
<dbReference type="KEGG" id="sgm:GCM10017557_03910"/>
<dbReference type="GO" id="GO:0003700">
    <property type="term" value="F:DNA-binding transcription factor activity"/>
    <property type="evidence" value="ECO:0007669"/>
    <property type="project" value="InterPro"/>
</dbReference>
<keyword evidence="1" id="KW-0805">Transcription regulation</keyword>
<accession>A0A7G1NSK8</accession>
<dbReference type="SUPFAM" id="SSF46689">
    <property type="entry name" value="Homeodomain-like"/>
    <property type="match status" value="1"/>
</dbReference>
<dbReference type="InterPro" id="IPR018062">
    <property type="entry name" value="HTH_AraC-typ_CS"/>
</dbReference>
<evidence type="ECO:0000313" key="7">
    <source>
        <dbReference type="Proteomes" id="UP000516444"/>
    </source>
</evidence>
<dbReference type="PRINTS" id="PR00032">
    <property type="entry name" value="HTHARAC"/>
</dbReference>
<dbReference type="Proteomes" id="UP000516444">
    <property type="component" value="Chromosome"/>
</dbReference>
<gene>
    <name evidence="6" type="ORF">GCM10017557_03910</name>
</gene>
<evidence type="ECO:0000256" key="4">
    <source>
        <dbReference type="SAM" id="MobiDB-lite"/>
    </source>
</evidence>
<dbReference type="SMART" id="SM00342">
    <property type="entry name" value="HTH_ARAC"/>
    <property type="match status" value="1"/>
</dbReference>
<dbReference type="PROSITE" id="PS00041">
    <property type="entry name" value="HTH_ARAC_FAMILY_1"/>
    <property type="match status" value="1"/>
</dbReference>
<reference evidence="6 7" key="1">
    <citation type="journal article" date="2014" name="Int. J. Syst. Evol. Microbiol.">
        <title>Complete genome sequence of Corynebacterium casei LMG S-19264T (=DSM 44701T), isolated from a smear-ripened cheese.</title>
        <authorList>
            <consortium name="US DOE Joint Genome Institute (JGI-PGF)"/>
            <person name="Walter F."/>
            <person name="Albersmeier A."/>
            <person name="Kalinowski J."/>
            <person name="Ruckert C."/>
        </authorList>
    </citation>
    <scope>NUCLEOTIDE SEQUENCE [LARGE SCALE GENOMIC DNA]</scope>
    <source>
        <strain evidence="6 7">JCM 4677</strain>
    </source>
</reference>
<dbReference type="InterPro" id="IPR009057">
    <property type="entry name" value="Homeodomain-like_sf"/>
</dbReference>
<dbReference type="EMBL" id="AP023440">
    <property type="protein sequence ID" value="BCL25532.1"/>
    <property type="molecule type" value="Genomic_DNA"/>
</dbReference>
<evidence type="ECO:0000256" key="1">
    <source>
        <dbReference type="ARBA" id="ARBA00023015"/>
    </source>
</evidence>
<dbReference type="PANTHER" id="PTHR46796">
    <property type="entry name" value="HTH-TYPE TRANSCRIPTIONAL ACTIVATOR RHAS-RELATED"/>
    <property type="match status" value="1"/>
</dbReference>
<keyword evidence="7" id="KW-1185">Reference proteome</keyword>
<dbReference type="Pfam" id="PF12833">
    <property type="entry name" value="HTH_18"/>
    <property type="match status" value="1"/>
</dbReference>
<dbReference type="Gene3D" id="1.10.10.60">
    <property type="entry name" value="Homeodomain-like"/>
    <property type="match status" value="1"/>
</dbReference>
<evidence type="ECO:0000259" key="5">
    <source>
        <dbReference type="PROSITE" id="PS01124"/>
    </source>
</evidence>
<proteinExistence type="predicted"/>
<keyword evidence="2" id="KW-0238">DNA-binding</keyword>
<dbReference type="InterPro" id="IPR018060">
    <property type="entry name" value="HTH_AraC"/>
</dbReference>
<dbReference type="PROSITE" id="PS01124">
    <property type="entry name" value="HTH_ARAC_FAMILY_2"/>
    <property type="match status" value="1"/>
</dbReference>
<name>A0A7G1NSK8_9ACTN</name>
<evidence type="ECO:0000256" key="3">
    <source>
        <dbReference type="ARBA" id="ARBA00023163"/>
    </source>
</evidence>
<sequence length="356" mass="38993">MEVGRPAMNRTGAEADELREVFVLDTTAPGAAPRGFDTFRRGWEAQIGKDLPLVTYSPATIADFRVKLRVTRLRDVVIGDLHAMSAIRTADHPGGDQDLVEVHILRRGAWTVGGLPDRGEHTVSTGQFLLRHFGRQVPFERHAQTRELLLFLPSAMLRPVLGNRTITGPGNSAEMRLLRAHTEMIQRTVTGLGPAGVHAAHRVLIELTKAVAGGGFDDVEPRLAPALVQAAKDLADSGLADAELSPTALARQLNVSVRTLQRAFAKVGESVTAYVRHRRLEEARLALTAPRGRVSVSELAAHWQFADSSHFIRAFKKRYGQTPTEYVRSTTWRDVEGRGRRRSDGKPGPVETGPGP</sequence>
<feature type="domain" description="HTH araC/xylS-type" evidence="5">
    <location>
        <begin position="229"/>
        <end position="329"/>
    </location>
</feature>
<evidence type="ECO:0000256" key="2">
    <source>
        <dbReference type="ARBA" id="ARBA00023125"/>
    </source>
</evidence>
<keyword evidence="3" id="KW-0804">Transcription</keyword>
<dbReference type="GO" id="GO:0043565">
    <property type="term" value="F:sequence-specific DNA binding"/>
    <property type="evidence" value="ECO:0007669"/>
    <property type="project" value="InterPro"/>
</dbReference>
<feature type="region of interest" description="Disordered" evidence="4">
    <location>
        <begin position="332"/>
        <end position="356"/>
    </location>
</feature>
<dbReference type="PANTHER" id="PTHR46796:SF6">
    <property type="entry name" value="ARAC SUBFAMILY"/>
    <property type="match status" value="1"/>
</dbReference>
<dbReference type="InterPro" id="IPR020449">
    <property type="entry name" value="Tscrpt_reg_AraC-type_HTH"/>
</dbReference>
<protein>
    <submittedName>
        <fullName evidence="6">Transcriptional regulator</fullName>
    </submittedName>
</protein>
<feature type="compositionally biased region" description="Basic and acidic residues" evidence="4">
    <location>
        <begin position="332"/>
        <end position="345"/>
    </location>
</feature>
<dbReference type="InterPro" id="IPR050204">
    <property type="entry name" value="AraC_XylS_family_regulators"/>
</dbReference>
<evidence type="ECO:0000313" key="6">
    <source>
        <dbReference type="EMBL" id="BCL25532.1"/>
    </source>
</evidence>